<dbReference type="InterPro" id="IPR001107">
    <property type="entry name" value="Band_7"/>
</dbReference>
<dbReference type="PANTHER" id="PTHR23222">
    <property type="entry name" value="PROHIBITIN"/>
    <property type="match status" value="1"/>
</dbReference>
<keyword evidence="2" id="KW-1133">Transmembrane helix</keyword>
<dbReference type="PANTHER" id="PTHR23222:SF0">
    <property type="entry name" value="PROHIBITIN 1"/>
    <property type="match status" value="1"/>
</dbReference>
<reference evidence="4 5" key="1">
    <citation type="journal article" date="2012" name="J. Bacteriol.">
        <title>Draft Genome Sequence of the Purple Photosynthetic Bacterium Phaeospirillum molischianum DSM120, a Particularly Versatile Bacterium.</title>
        <authorList>
            <person name="Duquesne K."/>
            <person name="Prima V."/>
            <person name="Ji B."/>
            <person name="Rouy Z."/>
            <person name="Medigue C."/>
            <person name="Talla E."/>
            <person name="Sturgis J.N."/>
        </authorList>
    </citation>
    <scope>NUCLEOTIDE SEQUENCE [LARGE SCALE GENOMIC DNA]</scope>
    <source>
        <strain evidence="5">DSM120</strain>
    </source>
</reference>
<feature type="domain" description="Band 7" evidence="3">
    <location>
        <begin position="43"/>
        <end position="206"/>
    </location>
</feature>
<proteinExistence type="predicted"/>
<dbReference type="Proteomes" id="UP000004169">
    <property type="component" value="Unassembled WGS sequence"/>
</dbReference>
<gene>
    <name evidence="4" type="ORF">PHAMO_40066</name>
</gene>
<name>H8FVW7_MAGML</name>
<dbReference type="SUPFAM" id="SSF117892">
    <property type="entry name" value="Band 7/SPFH domain"/>
    <property type="match status" value="1"/>
</dbReference>
<evidence type="ECO:0000313" key="5">
    <source>
        <dbReference type="Proteomes" id="UP000004169"/>
    </source>
</evidence>
<dbReference type="Gene3D" id="3.30.479.30">
    <property type="entry name" value="Band 7 domain"/>
    <property type="match status" value="1"/>
</dbReference>
<dbReference type="CDD" id="cd03401">
    <property type="entry name" value="SPFH_prohibitin"/>
    <property type="match status" value="1"/>
</dbReference>
<dbReference type="EMBL" id="CAHP01000034">
    <property type="protein sequence ID" value="CCG42505.1"/>
    <property type="molecule type" value="Genomic_DNA"/>
</dbReference>
<comment type="subcellular location">
    <subcellularLocation>
        <location evidence="1">Membrane</location>
        <topology evidence="1">Single-pass membrane protein</topology>
    </subcellularLocation>
</comment>
<organism evidence="4 5">
    <name type="scientific">Magnetospirillum molischianum DSM 120</name>
    <dbReference type="NCBI Taxonomy" id="1150626"/>
    <lineage>
        <taxon>Bacteria</taxon>
        <taxon>Pseudomonadati</taxon>
        <taxon>Pseudomonadota</taxon>
        <taxon>Alphaproteobacteria</taxon>
        <taxon>Rhodospirillales</taxon>
        <taxon>Rhodospirillaceae</taxon>
        <taxon>Magnetospirillum</taxon>
    </lineage>
</organism>
<dbReference type="InterPro" id="IPR000163">
    <property type="entry name" value="Prohibitin"/>
</dbReference>
<evidence type="ECO:0000259" key="3">
    <source>
        <dbReference type="SMART" id="SM00244"/>
    </source>
</evidence>
<sequence>MKTLLRWLAARILDVDRYLRRNAPYVVLLLFLSAFLFVAMFDLIVITIRPGELGVLWRRLGAGTVIDTVYREGLHLILPVNRMYVYNARKQQFEDTIDTLTVDGLNVRVQYSVRYFLSADTLPLLHQRIGPDYVDVVVRPEIRSVVRTVFGQFKPEEIYTSQRAIQERVSEQSRQRLEARFIALDDVPIESITLPPRISEAIEAKMAYQQVEGEYVYRLAIAQKEAERLRIESNGLKVFNNTLAQSLDPSLLHWYGIRATQELAKSPNSKTIVIGAGNSGLPIILGKD</sequence>
<dbReference type="GO" id="GO:0016020">
    <property type="term" value="C:membrane"/>
    <property type="evidence" value="ECO:0007669"/>
    <property type="project" value="UniProtKB-SubCell"/>
</dbReference>
<evidence type="ECO:0000256" key="1">
    <source>
        <dbReference type="ARBA" id="ARBA00004167"/>
    </source>
</evidence>
<dbReference type="OrthoDB" id="9792660at2"/>
<feature type="transmembrane region" description="Helical" evidence="2">
    <location>
        <begin position="25"/>
        <end position="48"/>
    </location>
</feature>
<dbReference type="RefSeq" id="WP_002730209.1">
    <property type="nucleotide sequence ID" value="NZ_CAHP01000034.1"/>
</dbReference>
<dbReference type="InterPro" id="IPR036013">
    <property type="entry name" value="Band_7/SPFH_dom_sf"/>
</dbReference>
<keyword evidence="5" id="KW-1185">Reference proteome</keyword>
<evidence type="ECO:0000256" key="2">
    <source>
        <dbReference type="SAM" id="Phobius"/>
    </source>
</evidence>
<dbReference type="STRING" id="1150626.PHAMO_40066"/>
<comment type="caution">
    <text evidence="4">The sequence shown here is derived from an EMBL/GenBank/DDBJ whole genome shotgun (WGS) entry which is preliminary data.</text>
</comment>
<evidence type="ECO:0000313" key="4">
    <source>
        <dbReference type="EMBL" id="CCG42505.1"/>
    </source>
</evidence>
<dbReference type="eggNOG" id="COG0330">
    <property type="taxonomic scope" value="Bacteria"/>
</dbReference>
<dbReference type="Pfam" id="PF01145">
    <property type="entry name" value="Band_7"/>
    <property type="match status" value="1"/>
</dbReference>
<protein>
    <submittedName>
        <fullName evidence="4">Band 7 protein</fullName>
    </submittedName>
</protein>
<keyword evidence="2" id="KW-0812">Transmembrane</keyword>
<dbReference type="AlphaFoldDB" id="H8FVW7"/>
<dbReference type="SMART" id="SM00244">
    <property type="entry name" value="PHB"/>
    <property type="match status" value="1"/>
</dbReference>
<keyword evidence="2" id="KW-0472">Membrane</keyword>
<accession>H8FVW7</accession>